<name>A0ABQ0KVE7_MYCCL</name>
<organism evidence="2 3">
    <name type="scientific">Mycena chlorophos</name>
    <name type="common">Agaric fungus</name>
    <name type="synonym">Agaricus chlorophos</name>
    <dbReference type="NCBI Taxonomy" id="658473"/>
    <lineage>
        <taxon>Eukaryota</taxon>
        <taxon>Fungi</taxon>
        <taxon>Dikarya</taxon>
        <taxon>Basidiomycota</taxon>
        <taxon>Agaricomycotina</taxon>
        <taxon>Agaricomycetes</taxon>
        <taxon>Agaricomycetidae</taxon>
        <taxon>Agaricales</taxon>
        <taxon>Marasmiineae</taxon>
        <taxon>Mycenaceae</taxon>
        <taxon>Mycena</taxon>
    </lineage>
</organism>
<dbReference type="PANTHER" id="PTHR11937">
    <property type="entry name" value="ACTIN"/>
    <property type="match status" value="1"/>
</dbReference>
<dbReference type="InterPro" id="IPR043129">
    <property type="entry name" value="ATPase_NBD"/>
</dbReference>
<dbReference type="Proteomes" id="UP000815677">
    <property type="component" value="Unassembled WGS sequence"/>
</dbReference>
<evidence type="ECO:0008006" key="4">
    <source>
        <dbReference type="Google" id="ProtNLM"/>
    </source>
</evidence>
<keyword evidence="3" id="KW-1185">Reference proteome</keyword>
<evidence type="ECO:0000313" key="2">
    <source>
        <dbReference type="EMBL" id="GAT42921.1"/>
    </source>
</evidence>
<dbReference type="InterPro" id="IPR004000">
    <property type="entry name" value="Actin"/>
</dbReference>
<sequence>MTTFRDSNVVVIDTGRTLIRAGLGLHELLKPPAIQVTARVGLRRDALASGSAATAVKDYLVGTHLDEALSANADIVVSWPFAEGYIKDWIQAEALWKYVLFNQLQRRRVQNESPVLLSIAPGLSRDEYERICQMFFERFNVAGFSVLERPMGQLYAANSLSGVVVDIGQFQTDITPIYDGFIARQARISTAVGSSDCEHYLAYLLRSNQSVMAAISPPDAPLEPQDAHPILVQLASQVWREGHVKVPSDGETAAPEDEGVTDIAAVIVAGKERALIESGMKKRATAKASAAEQARAREIEALDLITVQFRDQSITLGKERHRFCEPLFDPTLLRIIPAAFRESSPQSAGVLPWSLQEAVGHAVSQTDVDQRQYIWGGLFVTGECTQQVKGIGIALQSRVASFLVNPDLQTDVQTRASRVLNVPDYFPEYRDTGNGFAAFLGASITAKITFSDGKSFVTKADYSTRGPRPALLLERETTQMRCDDITTLLELASHPHPQATLPHIFNSAKNLEFRAEAPPSPPQLPSLRS</sequence>
<comment type="similarity">
    <text evidence="1">Belongs to the actin family.</text>
</comment>
<evidence type="ECO:0000256" key="1">
    <source>
        <dbReference type="RuleBase" id="RU000487"/>
    </source>
</evidence>
<dbReference type="CDD" id="cd10208">
    <property type="entry name" value="ASKHA_NBD_ScArp9-like"/>
    <property type="match status" value="1"/>
</dbReference>
<dbReference type="EMBL" id="DF838442">
    <property type="protein sequence ID" value="GAT42921.1"/>
    <property type="molecule type" value="Genomic_DNA"/>
</dbReference>
<accession>A0ABQ0KVE7</accession>
<dbReference type="Gene3D" id="3.30.420.40">
    <property type="match status" value="3"/>
</dbReference>
<dbReference type="Pfam" id="PF00022">
    <property type="entry name" value="Actin"/>
    <property type="match status" value="1"/>
</dbReference>
<protein>
    <recommendedName>
        <fullName evidence="4">Actin-like ATPase domain-containing protein</fullName>
    </recommendedName>
</protein>
<evidence type="ECO:0000313" key="3">
    <source>
        <dbReference type="Proteomes" id="UP000815677"/>
    </source>
</evidence>
<dbReference type="SMART" id="SM00268">
    <property type="entry name" value="ACTIN"/>
    <property type="match status" value="1"/>
</dbReference>
<reference evidence="2" key="1">
    <citation type="submission" date="2014-09" db="EMBL/GenBank/DDBJ databases">
        <title>Genome sequence of the luminous mushroom Mycena chlorophos for searching fungal bioluminescence genes.</title>
        <authorList>
            <person name="Tanaka Y."/>
            <person name="Kasuga D."/>
            <person name="Oba Y."/>
            <person name="Hase S."/>
            <person name="Sato K."/>
            <person name="Oba Y."/>
            <person name="Sakakibara Y."/>
        </authorList>
    </citation>
    <scope>NUCLEOTIDE SEQUENCE</scope>
</reference>
<gene>
    <name evidence="2" type="ORF">MCHLO_00616</name>
</gene>
<dbReference type="SUPFAM" id="SSF53067">
    <property type="entry name" value="Actin-like ATPase domain"/>
    <property type="match status" value="2"/>
</dbReference>
<proteinExistence type="inferred from homology"/>